<name>A0A0R2B596_SECCO</name>
<keyword evidence="1" id="KW-0677">Repeat</keyword>
<dbReference type="STRING" id="33960.TY91_06855"/>
<dbReference type="Pfam" id="PF06458">
    <property type="entry name" value="MucBP"/>
    <property type="match status" value="2"/>
</dbReference>
<proteinExistence type="predicted"/>
<accession>A0A0R2B596</accession>
<feature type="region of interest" description="Disordered" evidence="2">
    <location>
        <begin position="18"/>
        <end position="72"/>
    </location>
</feature>
<feature type="domain" description="MucBP" evidence="3">
    <location>
        <begin position="152"/>
        <end position="206"/>
    </location>
</feature>
<reference evidence="4 5" key="1">
    <citation type="journal article" date="2015" name="Genome Announc.">
        <title>Expanding the biotechnology potential of lactobacilli through comparative genomics of 213 strains and associated genera.</title>
        <authorList>
            <person name="Sun Z."/>
            <person name="Harris H.M."/>
            <person name="McCann A."/>
            <person name="Guo C."/>
            <person name="Argimon S."/>
            <person name="Zhang W."/>
            <person name="Yang X."/>
            <person name="Jeffery I.B."/>
            <person name="Cooney J.C."/>
            <person name="Kagawa T.F."/>
            <person name="Liu W."/>
            <person name="Song Y."/>
            <person name="Salvetti E."/>
            <person name="Wrobel A."/>
            <person name="Rasinkangas P."/>
            <person name="Parkhill J."/>
            <person name="Rea M.C."/>
            <person name="O'Sullivan O."/>
            <person name="Ritari J."/>
            <person name="Douillard F.P."/>
            <person name="Paul Ross R."/>
            <person name="Yang R."/>
            <person name="Briner A.E."/>
            <person name="Felis G.E."/>
            <person name="de Vos W.M."/>
            <person name="Barrangou R."/>
            <person name="Klaenhammer T.R."/>
            <person name="Caufield P.W."/>
            <person name="Cui Y."/>
            <person name="Zhang H."/>
            <person name="O'Toole P.W."/>
        </authorList>
    </citation>
    <scope>NUCLEOTIDE SEQUENCE [LARGE SCALE GENOMIC DNA]</scope>
    <source>
        <strain evidence="4 5">DSM 20515</strain>
    </source>
</reference>
<protein>
    <recommendedName>
        <fullName evidence="3">MucBP domain-containing protein</fullName>
    </recommendedName>
</protein>
<dbReference type="RefSeq" id="WP_056997150.1">
    <property type="nucleotide sequence ID" value="NZ_AYYR01000074.1"/>
</dbReference>
<comment type="caution">
    <text evidence="4">The sequence shown here is derived from an EMBL/GenBank/DDBJ whole genome shotgun (WGS) entry which is preliminary data.</text>
</comment>
<evidence type="ECO:0000313" key="5">
    <source>
        <dbReference type="Proteomes" id="UP000051845"/>
    </source>
</evidence>
<evidence type="ECO:0000313" key="4">
    <source>
        <dbReference type="EMBL" id="KRM74638.1"/>
    </source>
</evidence>
<dbReference type="PATRIC" id="fig|1423733.4.peg.3428"/>
<gene>
    <name evidence="4" type="ORF">FC82_GL003300</name>
</gene>
<dbReference type="AlphaFoldDB" id="A0A0R2B596"/>
<evidence type="ECO:0000256" key="2">
    <source>
        <dbReference type="SAM" id="MobiDB-lite"/>
    </source>
</evidence>
<dbReference type="InterPro" id="IPR009459">
    <property type="entry name" value="MucBP_dom"/>
</dbReference>
<dbReference type="Gene3D" id="3.10.20.320">
    <property type="entry name" value="Putative peptidoglycan bound protein (lpxtg motif)"/>
    <property type="match status" value="1"/>
</dbReference>
<dbReference type="Proteomes" id="UP000051845">
    <property type="component" value="Unassembled WGS sequence"/>
</dbReference>
<dbReference type="EMBL" id="AYYR01000074">
    <property type="protein sequence ID" value="KRM74638.1"/>
    <property type="molecule type" value="Genomic_DNA"/>
</dbReference>
<sequence length="373" mass="41818">MAIFDRLWHWITGQGQATPKHAANVRSQHHTTHISPTGDPTKIPVTKTKSKPISNDSETATQNDTPDVPPLPSTTMDAVLVVLYVDEDGTSLADPEWLNGQLGDPIRLQFKNFDDKILINIKGFITSYTSPYHIMTLEFMQKLGHPVILYPVDYDTGQLLQTPSVVTGQINAPFALKQPAIDHYHLIKASRPLNGHFTTAPQMIIVMLRRNTWQSVQRINYYLELNQTTTVYDAPNGQSQPYHFPDHSVWRAFIKVTLTDGKTWYNLGGPQWILNDKIVVTDHPAASALESEDALKQPTFDPLTKSGQIDFIADHSVNLFNAPNGRITGQIPDGTLVTITGKLVDDANIPWYQLNHKQVIQAQYVKIMNIQLA</sequence>
<evidence type="ECO:0000256" key="1">
    <source>
        <dbReference type="ARBA" id="ARBA00022737"/>
    </source>
</evidence>
<evidence type="ECO:0000259" key="3">
    <source>
        <dbReference type="Pfam" id="PF06458"/>
    </source>
</evidence>
<feature type="domain" description="MucBP" evidence="3">
    <location>
        <begin position="81"/>
        <end position="128"/>
    </location>
</feature>
<feature type="compositionally biased region" description="Polar residues" evidence="2">
    <location>
        <begin position="51"/>
        <end position="65"/>
    </location>
</feature>
<organism evidence="4 5">
    <name type="scientific">Secundilactobacillus collinoides DSM 20515 = JCM 1123</name>
    <dbReference type="NCBI Taxonomy" id="1423733"/>
    <lineage>
        <taxon>Bacteria</taxon>
        <taxon>Bacillati</taxon>
        <taxon>Bacillota</taxon>
        <taxon>Bacilli</taxon>
        <taxon>Lactobacillales</taxon>
        <taxon>Lactobacillaceae</taxon>
        <taxon>Secundilactobacillus</taxon>
    </lineage>
</organism>